<keyword evidence="2" id="KW-0456">Lyase</keyword>
<dbReference type="InterPro" id="IPR036568">
    <property type="entry name" value="GGCT-like_sf"/>
</dbReference>
<dbReference type="Gene3D" id="3.10.490.10">
    <property type="entry name" value="Gamma-glutamyl cyclotransferase-like"/>
    <property type="match status" value="1"/>
</dbReference>
<dbReference type="EC" id="4.3.2.9" evidence="1"/>
<gene>
    <name evidence="5" type="ORF">ACHHYP_12535</name>
</gene>
<reference evidence="5 6" key="1">
    <citation type="journal article" date="2014" name="Genome Biol. Evol.">
        <title>The secreted proteins of Achlya hypogyna and Thraustotheca clavata identify the ancestral oomycete secretome and reveal gene acquisitions by horizontal gene transfer.</title>
        <authorList>
            <person name="Misner I."/>
            <person name="Blouin N."/>
            <person name="Leonard G."/>
            <person name="Richards T.A."/>
            <person name="Lane C.E."/>
        </authorList>
    </citation>
    <scope>NUCLEOTIDE SEQUENCE [LARGE SCALE GENOMIC DNA]</scope>
    <source>
        <strain evidence="5 6">ATCC 48635</strain>
    </source>
</reference>
<proteinExistence type="predicted"/>
<name>A0A1V9YGW8_ACHHY</name>
<evidence type="ECO:0000256" key="4">
    <source>
        <dbReference type="PIRSR" id="PIRSR617939-2"/>
    </source>
</evidence>
<dbReference type="EMBL" id="JNBR01001829">
    <property type="protein sequence ID" value="OQR84948.1"/>
    <property type="molecule type" value="Genomic_DNA"/>
</dbReference>
<dbReference type="InterPro" id="IPR017939">
    <property type="entry name" value="G-Glutamylcylcotransferase"/>
</dbReference>
<dbReference type="PANTHER" id="PTHR12935:SF0">
    <property type="entry name" value="GAMMA-GLUTAMYLCYCLOTRANSFERASE"/>
    <property type="match status" value="1"/>
</dbReference>
<dbReference type="Pfam" id="PF13772">
    <property type="entry name" value="AIG2_2"/>
    <property type="match status" value="1"/>
</dbReference>
<dbReference type="AlphaFoldDB" id="A0A1V9YGW8"/>
<dbReference type="SUPFAM" id="SSF110857">
    <property type="entry name" value="Gamma-glutamyl cyclotransferase-like"/>
    <property type="match status" value="1"/>
</dbReference>
<dbReference type="Proteomes" id="UP000243579">
    <property type="component" value="Unassembled WGS sequence"/>
</dbReference>
<feature type="binding site" evidence="4">
    <location>
        <begin position="9"/>
        <end position="14"/>
    </location>
    <ligand>
        <name>substrate</name>
    </ligand>
</feature>
<accession>A0A1V9YGW8</accession>
<feature type="binding site" evidence="4">
    <location>
        <position position="123"/>
    </location>
    <ligand>
        <name>substrate</name>
    </ligand>
</feature>
<dbReference type="CDD" id="cd06661">
    <property type="entry name" value="GGCT_like"/>
    <property type="match status" value="1"/>
</dbReference>
<evidence type="ECO:0000313" key="5">
    <source>
        <dbReference type="EMBL" id="OQR84948.1"/>
    </source>
</evidence>
<sequence>MSDDGSVWYFAIGSMMNPISLANRDLTPLESHPAKVLDFRLGFFGAAGMAEAVPEPGASFHGVLHKMTAAHMAVLDALEVAYVRVAATVERYDGTCVAATIYGRDAATVRAMQVPDAPPSERYIEVMVRGCENFGVAPAHIEYLKSVPFVPRKAPSAFLRLPEPEGLPTFSQEQLRAGAGVNGAPLLVSLNGKVCEYIGGPDFYLYKHFLKMAGQPVELRMSKMLQDPKYGCPDKLKDFTREHCGAIEDLILSSFGDKLKVVAHIDQEFAD</sequence>
<comment type="caution">
    <text evidence="5">The sequence shown here is derived from an EMBL/GenBank/DDBJ whole genome shotgun (WGS) entry which is preliminary data.</text>
</comment>
<dbReference type="OrthoDB" id="2924818at2759"/>
<organism evidence="5 6">
    <name type="scientific">Achlya hypogyna</name>
    <name type="common">Oomycete</name>
    <name type="synonym">Protoachlya hypogyna</name>
    <dbReference type="NCBI Taxonomy" id="1202772"/>
    <lineage>
        <taxon>Eukaryota</taxon>
        <taxon>Sar</taxon>
        <taxon>Stramenopiles</taxon>
        <taxon>Oomycota</taxon>
        <taxon>Saprolegniomycetes</taxon>
        <taxon>Saprolegniales</taxon>
        <taxon>Achlyaceae</taxon>
        <taxon>Achlya</taxon>
    </lineage>
</organism>
<dbReference type="PANTHER" id="PTHR12935">
    <property type="entry name" value="GAMMA-GLUTAMYLCYCLOTRANSFERASE"/>
    <property type="match status" value="1"/>
</dbReference>
<evidence type="ECO:0000256" key="2">
    <source>
        <dbReference type="ARBA" id="ARBA00023239"/>
    </source>
</evidence>
<dbReference type="InterPro" id="IPR013024">
    <property type="entry name" value="GGCT-like"/>
</dbReference>
<keyword evidence="6" id="KW-1185">Reference proteome</keyword>
<dbReference type="GO" id="GO:0003839">
    <property type="term" value="F:gamma-glutamylcyclotransferase activity"/>
    <property type="evidence" value="ECO:0007669"/>
    <property type="project" value="UniProtKB-EC"/>
</dbReference>
<dbReference type="STRING" id="1202772.A0A1V9YGW8"/>
<protein>
    <recommendedName>
        <fullName evidence="1">gamma-glutamylcyclotransferase</fullName>
        <ecNumber evidence="1">4.3.2.9</ecNumber>
    </recommendedName>
</protein>
<evidence type="ECO:0000313" key="6">
    <source>
        <dbReference type="Proteomes" id="UP000243579"/>
    </source>
</evidence>
<evidence type="ECO:0000256" key="3">
    <source>
        <dbReference type="PIRSR" id="PIRSR617939-1"/>
    </source>
</evidence>
<feature type="active site" description="Proton acceptor" evidence="3">
    <location>
        <position position="79"/>
    </location>
</feature>
<evidence type="ECO:0000256" key="1">
    <source>
        <dbReference type="ARBA" id="ARBA00012346"/>
    </source>
</evidence>